<gene>
    <name evidence="1" type="ORF">XAT740_LOCUS43774</name>
</gene>
<comment type="caution">
    <text evidence="1">The sequence shown here is derived from an EMBL/GenBank/DDBJ whole genome shotgun (WGS) entry which is preliminary data.</text>
</comment>
<proteinExistence type="predicted"/>
<dbReference type="AlphaFoldDB" id="A0A815XUU5"/>
<reference evidence="1" key="1">
    <citation type="submission" date="2021-02" db="EMBL/GenBank/DDBJ databases">
        <authorList>
            <person name="Nowell W R."/>
        </authorList>
    </citation>
    <scope>NUCLEOTIDE SEQUENCE</scope>
</reference>
<dbReference type="Proteomes" id="UP000663828">
    <property type="component" value="Unassembled WGS sequence"/>
</dbReference>
<name>A0A815XUU5_ADIRI</name>
<dbReference type="SUPFAM" id="SSF53697">
    <property type="entry name" value="SIS domain"/>
    <property type="match status" value="1"/>
</dbReference>
<evidence type="ECO:0000313" key="2">
    <source>
        <dbReference type="Proteomes" id="UP000663828"/>
    </source>
</evidence>
<accession>A0A815XUU5</accession>
<dbReference type="InterPro" id="IPR046348">
    <property type="entry name" value="SIS_dom_sf"/>
</dbReference>
<sequence>MGESAIVLNTISESKSDNAYDVMAKYSIDSLGHDLIRQRLAQIPVFLLEMLKKKTISISTNIYVAQSFIVTGIGSSEAHARYLTLLLNTYTNRRAQFIGFTAFTTATAKVFHSDQILILYSQGLSPNAQMVLSYGQTYFSRVLLFTSMNNEQLKSKCPWILSDKLETIQFPLHDEYTTLIRVIGPACGFLAAILFMQQLTDQQLVEHDQLQQIILATSSLSLSISSQSALLQAMLEDTEHQFSRGPFYLILSAPLIDVCQNIQYKLLEGLFYSMPVLCDYLQFAHGTYQQLRSITDRPSAIVCIVNQSNALDAELERRLREMIESHSDRRQLINIYTLYLCSSPSIIYSLLELEMLFNRLVFGIMCERRCNQINWPGKGEDQPLYGFSGSSSSLE</sequence>
<dbReference type="GO" id="GO:1901135">
    <property type="term" value="P:carbohydrate derivative metabolic process"/>
    <property type="evidence" value="ECO:0007669"/>
    <property type="project" value="InterPro"/>
</dbReference>
<dbReference type="GO" id="GO:0097367">
    <property type="term" value="F:carbohydrate derivative binding"/>
    <property type="evidence" value="ECO:0007669"/>
    <property type="project" value="InterPro"/>
</dbReference>
<dbReference type="EMBL" id="CAJNOR010005447">
    <property type="protein sequence ID" value="CAF1562858.1"/>
    <property type="molecule type" value="Genomic_DNA"/>
</dbReference>
<keyword evidence="2" id="KW-1185">Reference proteome</keyword>
<protein>
    <submittedName>
        <fullName evidence="1">Uncharacterized protein</fullName>
    </submittedName>
</protein>
<organism evidence="1 2">
    <name type="scientific">Adineta ricciae</name>
    <name type="common">Rotifer</name>
    <dbReference type="NCBI Taxonomy" id="249248"/>
    <lineage>
        <taxon>Eukaryota</taxon>
        <taxon>Metazoa</taxon>
        <taxon>Spiralia</taxon>
        <taxon>Gnathifera</taxon>
        <taxon>Rotifera</taxon>
        <taxon>Eurotatoria</taxon>
        <taxon>Bdelloidea</taxon>
        <taxon>Adinetida</taxon>
        <taxon>Adinetidae</taxon>
        <taxon>Adineta</taxon>
    </lineage>
</organism>
<evidence type="ECO:0000313" key="1">
    <source>
        <dbReference type="EMBL" id="CAF1562858.1"/>
    </source>
</evidence>